<dbReference type="InterPro" id="IPR009003">
    <property type="entry name" value="Peptidase_S1_PA"/>
</dbReference>
<name>A0A0M5J1V4_DROBS</name>
<gene>
    <name evidence="12" type="ORF">Dbus_chr3Rg574</name>
</gene>
<dbReference type="PRINTS" id="PR00722">
    <property type="entry name" value="CHYMOTRYPSIN"/>
</dbReference>
<keyword evidence="2" id="KW-0964">Secreted</keyword>
<dbReference type="CDD" id="cd00190">
    <property type="entry name" value="Tryp_SPc"/>
    <property type="match status" value="1"/>
</dbReference>
<dbReference type="Gene3D" id="2.40.10.10">
    <property type="entry name" value="Trypsin-like serine proteases"/>
    <property type="match status" value="1"/>
</dbReference>
<dbReference type="PROSITE" id="PS00134">
    <property type="entry name" value="TRYPSIN_HIS"/>
    <property type="match status" value="1"/>
</dbReference>
<keyword evidence="3 8" id="KW-0645">Protease</keyword>
<evidence type="ECO:0000259" key="11">
    <source>
        <dbReference type="PROSITE" id="PS50240"/>
    </source>
</evidence>
<dbReference type="PANTHER" id="PTHR24258">
    <property type="entry name" value="SERINE PROTEASE-RELATED"/>
    <property type="match status" value="1"/>
</dbReference>
<dbReference type="GO" id="GO:0004252">
    <property type="term" value="F:serine-type endopeptidase activity"/>
    <property type="evidence" value="ECO:0007669"/>
    <property type="project" value="InterPro"/>
</dbReference>
<evidence type="ECO:0000256" key="4">
    <source>
        <dbReference type="ARBA" id="ARBA00022801"/>
    </source>
</evidence>
<evidence type="ECO:0000313" key="12">
    <source>
        <dbReference type="EMBL" id="ALC45824.1"/>
    </source>
</evidence>
<dbReference type="InterPro" id="IPR018114">
    <property type="entry name" value="TRYPSIN_HIS"/>
</dbReference>
<dbReference type="InterPro" id="IPR033116">
    <property type="entry name" value="TRYPSIN_SER"/>
</dbReference>
<dbReference type="InterPro" id="IPR001254">
    <property type="entry name" value="Trypsin_dom"/>
</dbReference>
<evidence type="ECO:0000256" key="3">
    <source>
        <dbReference type="ARBA" id="ARBA00022670"/>
    </source>
</evidence>
<dbReference type="PROSITE" id="PS50240">
    <property type="entry name" value="TRYPSIN_DOM"/>
    <property type="match status" value="1"/>
</dbReference>
<keyword evidence="13" id="KW-1185">Reference proteome</keyword>
<dbReference type="Proteomes" id="UP000494163">
    <property type="component" value="Chromosome 3R"/>
</dbReference>
<feature type="region of interest" description="Disordered" evidence="9">
    <location>
        <begin position="63"/>
        <end position="110"/>
    </location>
</feature>
<dbReference type="PROSITE" id="PS00135">
    <property type="entry name" value="TRYPSIN_SER"/>
    <property type="match status" value="1"/>
</dbReference>
<evidence type="ECO:0000256" key="1">
    <source>
        <dbReference type="ARBA" id="ARBA00004613"/>
    </source>
</evidence>
<feature type="chain" id="PRO_5005803607" evidence="10">
    <location>
        <begin position="19"/>
        <end position="390"/>
    </location>
</feature>
<evidence type="ECO:0000256" key="10">
    <source>
        <dbReference type="SAM" id="SignalP"/>
    </source>
</evidence>
<feature type="compositionally biased region" description="Basic residues" evidence="9">
    <location>
        <begin position="99"/>
        <end position="110"/>
    </location>
</feature>
<dbReference type="GO" id="GO:0016485">
    <property type="term" value="P:protein processing"/>
    <property type="evidence" value="ECO:0007669"/>
    <property type="project" value="UniProtKB-ARBA"/>
</dbReference>
<keyword evidence="4 8" id="KW-0378">Hydrolase</keyword>
<organism evidence="12 13">
    <name type="scientific">Drosophila busckii</name>
    <name type="common">Fruit fly</name>
    <dbReference type="NCBI Taxonomy" id="30019"/>
    <lineage>
        <taxon>Eukaryota</taxon>
        <taxon>Metazoa</taxon>
        <taxon>Ecdysozoa</taxon>
        <taxon>Arthropoda</taxon>
        <taxon>Hexapoda</taxon>
        <taxon>Insecta</taxon>
        <taxon>Pterygota</taxon>
        <taxon>Neoptera</taxon>
        <taxon>Endopterygota</taxon>
        <taxon>Diptera</taxon>
        <taxon>Brachycera</taxon>
        <taxon>Muscomorpha</taxon>
        <taxon>Ephydroidea</taxon>
        <taxon>Drosophilidae</taxon>
        <taxon>Drosophila</taxon>
    </lineage>
</organism>
<dbReference type="SMART" id="SM00020">
    <property type="entry name" value="Tryp_SPc"/>
    <property type="match status" value="1"/>
</dbReference>
<dbReference type="EMBL" id="CP012526">
    <property type="protein sequence ID" value="ALC45824.1"/>
    <property type="molecule type" value="Genomic_DNA"/>
</dbReference>
<feature type="domain" description="Peptidase S1" evidence="11">
    <location>
        <begin position="139"/>
        <end position="387"/>
    </location>
</feature>
<dbReference type="SMR" id="A0A0M5J1V4"/>
<proteinExistence type="predicted"/>
<evidence type="ECO:0000256" key="9">
    <source>
        <dbReference type="SAM" id="MobiDB-lite"/>
    </source>
</evidence>
<dbReference type="PANTHER" id="PTHR24258:SF136">
    <property type="entry name" value="GH06673P-RELATED"/>
    <property type="match status" value="1"/>
</dbReference>
<dbReference type="InterPro" id="IPR043504">
    <property type="entry name" value="Peptidase_S1_PA_chymotrypsin"/>
</dbReference>
<evidence type="ECO:0000256" key="5">
    <source>
        <dbReference type="ARBA" id="ARBA00022825"/>
    </source>
</evidence>
<keyword evidence="6" id="KW-0865">Zymogen</keyword>
<evidence type="ECO:0000256" key="7">
    <source>
        <dbReference type="ARBA" id="ARBA00023157"/>
    </source>
</evidence>
<feature type="signal peptide" evidence="10">
    <location>
        <begin position="1"/>
        <end position="18"/>
    </location>
</feature>
<dbReference type="AlphaFoldDB" id="A0A0M5J1V4"/>
<comment type="subcellular location">
    <subcellularLocation>
        <location evidence="1">Secreted</location>
    </subcellularLocation>
</comment>
<evidence type="ECO:0000313" key="13">
    <source>
        <dbReference type="Proteomes" id="UP000494163"/>
    </source>
</evidence>
<dbReference type="Pfam" id="PF00089">
    <property type="entry name" value="Trypsin"/>
    <property type="match status" value="1"/>
</dbReference>
<keyword evidence="10" id="KW-0732">Signal</keyword>
<dbReference type="OMA" id="KIDYKCG"/>
<dbReference type="FunFam" id="2.40.10.10:FF:000047">
    <property type="entry name" value="Trypsin eta"/>
    <property type="match status" value="1"/>
</dbReference>
<evidence type="ECO:0000256" key="6">
    <source>
        <dbReference type="ARBA" id="ARBA00023145"/>
    </source>
</evidence>
<dbReference type="OrthoDB" id="6380398at2759"/>
<accession>A0A0M5J1V4</accession>
<keyword evidence="7" id="KW-1015">Disulfide bond</keyword>
<keyword evidence="5 8" id="KW-0720">Serine protease</keyword>
<evidence type="ECO:0000256" key="8">
    <source>
        <dbReference type="RuleBase" id="RU363034"/>
    </source>
</evidence>
<dbReference type="SUPFAM" id="SSF50494">
    <property type="entry name" value="Trypsin-like serine proteases"/>
    <property type="match status" value="1"/>
</dbReference>
<protein>
    <submittedName>
        <fullName evidence="12">CG14642</fullName>
    </submittedName>
</protein>
<dbReference type="STRING" id="30019.A0A0M5J1V4"/>
<sequence length="390" mass="44497">MREFWVLLSLVLFCLGKAQRLKRPAVAPTPPSRATFNFPLEQDIYFPSQRKGNAHYRIHDFEYNTQQSLPQPKPVPDLSKRRQHWAGQPFPPPPGGEVRHRHNNRNKQQRRLCERKYSEYVERIFSNDTAVTADANDEDFDGRVLARPGEYPHMAALGFELSSGQIEYKCGGSLISESFVLTAAHCTLDEGLSPRWVRIGGLNLKVEESTVQPQDMEVMSIINHPDYIEELYYHDIALIRLVRNVAFTEFVRPIRLWSHADLPTSIAFAMGYGATSFGRGMTNRLTHLNVSLVPNADCNAELPAFDETPNGIVDSQICAQDFVLSRDTCQGDSGGPLQMNLPGRRRRQVMHYHLIGITSYGVFCRSSYPSVYTRVYNYLDWIEQETWGRA</sequence>
<evidence type="ECO:0000256" key="2">
    <source>
        <dbReference type="ARBA" id="ARBA00022525"/>
    </source>
</evidence>
<dbReference type="GO" id="GO:0005576">
    <property type="term" value="C:extracellular region"/>
    <property type="evidence" value="ECO:0007669"/>
    <property type="project" value="UniProtKB-SubCell"/>
</dbReference>
<dbReference type="InterPro" id="IPR001314">
    <property type="entry name" value="Peptidase_S1A"/>
</dbReference>
<reference evidence="12 13" key="1">
    <citation type="submission" date="2015-08" db="EMBL/GenBank/DDBJ databases">
        <title>Ancestral chromatin configuration constrains chromatin evolution on differentiating sex chromosomes in Drosophila.</title>
        <authorList>
            <person name="Zhou Q."/>
            <person name="Bachtrog D."/>
        </authorList>
    </citation>
    <scope>NUCLEOTIDE SEQUENCE [LARGE SCALE GENOMIC DNA]</scope>
    <source>
        <tissue evidence="12">Whole larvae</tissue>
    </source>
</reference>